<dbReference type="Proteomes" id="UP000252558">
    <property type="component" value="Unassembled WGS sequence"/>
</dbReference>
<dbReference type="InterPro" id="IPR036779">
    <property type="entry name" value="LysM_dom_sf"/>
</dbReference>
<evidence type="ECO:0000313" key="4">
    <source>
        <dbReference type="EMBL" id="RCU51877.1"/>
    </source>
</evidence>
<sequence>MSSLRSVRSQRGVLGLLLLTAVGLLSCSNKTHKPAPVSELSTPAAYTEDKRGVLKSATHTVKKGQTLYAIAFAAGSDVRELARINNIPSPYVIHPGQVLKLRASTAKAAPKVSRKPTKPKVSGKTVTQPSPTKVDPKKGKDYSGNGGEKNTKPKPASKEVYPSKVSGWRWPSRGKVITWFSSKEQGAKGIDFAGKKGDPVYAAADGKVVYSGSALRGFGQLIIIKHSEDYLSAYAHNSRLRVKEQQWVRAGQHIADMGSSGAERVKLHFEIRYRGTSVNPTRYLPKR</sequence>
<dbReference type="Pfam" id="PF01551">
    <property type="entry name" value="Peptidase_M23"/>
    <property type="match status" value="1"/>
</dbReference>
<dbReference type="InterPro" id="IPR011055">
    <property type="entry name" value="Dup_hybrid_motif"/>
</dbReference>
<dbReference type="SMART" id="SM00257">
    <property type="entry name" value="LysM"/>
    <property type="match status" value="1"/>
</dbReference>
<dbReference type="GO" id="GO:0009279">
    <property type="term" value="C:cell outer membrane"/>
    <property type="evidence" value="ECO:0007669"/>
    <property type="project" value="TreeGrafter"/>
</dbReference>
<dbReference type="InterPro" id="IPR050570">
    <property type="entry name" value="Cell_wall_metabolism_enzyme"/>
</dbReference>
<dbReference type="PANTHER" id="PTHR21666:SF263">
    <property type="entry name" value="MUREIN HYDROLASE ACTIVATOR NLPD"/>
    <property type="match status" value="1"/>
</dbReference>
<dbReference type="InterPro" id="IPR018392">
    <property type="entry name" value="LysM"/>
</dbReference>
<accession>A0A368NMS9</accession>
<dbReference type="Gene3D" id="3.10.350.10">
    <property type="entry name" value="LysM domain"/>
    <property type="match status" value="1"/>
</dbReference>
<dbReference type="GO" id="GO:0004222">
    <property type="term" value="F:metalloendopeptidase activity"/>
    <property type="evidence" value="ECO:0007669"/>
    <property type="project" value="TreeGrafter"/>
</dbReference>
<reference evidence="4 5" key="1">
    <citation type="submission" date="2018-07" db="EMBL/GenBank/DDBJ databases">
        <title>Corallincola holothuriorum sp. nov., a new facultative anaerobe isolated from sea cucumber Apostichopus japonicus.</title>
        <authorList>
            <person name="Xia H."/>
        </authorList>
    </citation>
    <scope>NUCLEOTIDE SEQUENCE [LARGE SCALE GENOMIC DNA]</scope>
    <source>
        <strain evidence="4 5">C4</strain>
    </source>
</reference>
<feature type="region of interest" description="Disordered" evidence="2">
    <location>
        <begin position="104"/>
        <end position="163"/>
    </location>
</feature>
<protein>
    <submittedName>
        <fullName evidence="4">LysM peptidoglycan-binding domain-containing protein</fullName>
    </submittedName>
</protein>
<dbReference type="OrthoDB" id="9795421at2"/>
<proteinExistence type="inferred from homology"/>
<evidence type="ECO:0000256" key="1">
    <source>
        <dbReference type="ARBA" id="ARBA00038420"/>
    </source>
</evidence>
<evidence type="ECO:0000259" key="3">
    <source>
        <dbReference type="PROSITE" id="PS51782"/>
    </source>
</evidence>
<feature type="domain" description="LysM" evidence="3">
    <location>
        <begin position="57"/>
        <end position="101"/>
    </location>
</feature>
<dbReference type="EMBL" id="QPID01000002">
    <property type="protein sequence ID" value="RCU51877.1"/>
    <property type="molecule type" value="Genomic_DNA"/>
</dbReference>
<evidence type="ECO:0000256" key="2">
    <source>
        <dbReference type="SAM" id="MobiDB-lite"/>
    </source>
</evidence>
<evidence type="ECO:0000313" key="5">
    <source>
        <dbReference type="Proteomes" id="UP000252558"/>
    </source>
</evidence>
<comment type="similarity">
    <text evidence="1">Belongs to the E.coli NlpD/Haemophilus LppB family.</text>
</comment>
<dbReference type="RefSeq" id="WP_114337306.1">
    <property type="nucleotide sequence ID" value="NZ_QPID01000002.1"/>
</dbReference>
<comment type="caution">
    <text evidence="4">The sequence shown here is derived from an EMBL/GenBank/DDBJ whole genome shotgun (WGS) entry which is preliminary data.</text>
</comment>
<dbReference type="Pfam" id="PF01476">
    <property type="entry name" value="LysM"/>
    <property type="match status" value="1"/>
</dbReference>
<keyword evidence="5" id="KW-1185">Reference proteome</keyword>
<organism evidence="4 5">
    <name type="scientific">Corallincola holothuriorum</name>
    <dbReference type="NCBI Taxonomy" id="2282215"/>
    <lineage>
        <taxon>Bacteria</taxon>
        <taxon>Pseudomonadati</taxon>
        <taxon>Pseudomonadota</taxon>
        <taxon>Gammaproteobacteria</taxon>
        <taxon>Alteromonadales</taxon>
        <taxon>Psychromonadaceae</taxon>
        <taxon>Corallincola</taxon>
    </lineage>
</organism>
<dbReference type="SUPFAM" id="SSF51261">
    <property type="entry name" value="Duplicated hybrid motif"/>
    <property type="match status" value="1"/>
</dbReference>
<dbReference type="PROSITE" id="PS51257">
    <property type="entry name" value="PROKAR_LIPOPROTEIN"/>
    <property type="match status" value="1"/>
</dbReference>
<dbReference type="Gene3D" id="2.70.70.10">
    <property type="entry name" value="Glucose Permease (Domain IIA)"/>
    <property type="match status" value="1"/>
</dbReference>
<dbReference type="InterPro" id="IPR016047">
    <property type="entry name" value="M23ase_b-sheet_dom"/>
</dbReference>
<name>A0A368NMS9_9GAMM</name>
<dbReference type="PROSITE" id="PS51782">
    <property type="entry name" value="LYSM"/>
    <property type="match status" value="1"/>
</dbReference>
<dbReference type="AlphaFoldDB" id="A0A368NMS9"/>
<dbReference type="CDD" id="cd12797">
    <property type="entry name" value="M23_peptidase"/>
    <property type="match status" value="1"/>
</dbReference>
<dbReference type="PANTHER" id="PTHR21666">
    <property type="entry name" value="PEPTIDASE-RELATED"/>
    <property type="match status" value="1"/>
</dbReference>
<gene>
    <name evidence="4" type="ORF">DU002_05245</name>
</gene>
<dbReference type="GO" id="GO:0032153">
    <property type="term" value="C:cell division site"/>
    <property type="evidence" value="ECO:0007669"/>
    <property type="project" value="TreeGrafter"/>
</dbReference>
<dbReference type="CDD" id="cd00118">
    <property type="entry name" value="LysM"/>
    <property type="match status" value="1"/>
</dbReference>